<sequence>MKKNYLARSINIRHTSNTHMSSFSLQCYRSNEEAKNAVTVHLKIYGTTNDCSVISTTTFKDLYEALLEEKLLKGQRTNTFFFEQQGSEKKIVVTVEEDRPLLKPETMIRISMSSRILEHCDSKTMIYFMY</sequence>
<protein>
    <submittedName>
        <fullName evidence="1">Uncharacterized protein</fullName>
    </submittedName>
</protein>
<accession>A0A6C0C898</accession>
<evidence type="ECO:0000313" key="1">
    <source>
        <dbReference type="EMBL" id="QHT00312.1"/>
    </source>
</evidence>
<name>A0A6C0C898_9ZZZZ</name>
<dbReference type="EMBL" id="MN739354">
    <property type="protein sequence ID" value="QHT00312.1"/>
    <property type="molecule type" value="Genomic_DNA"/>
</dbReference>
<reference evidence="1" key="1">
    <citation type="journal article" date="2020" name="Nature">
        <title>Giant virus diversity and host interactions through global metagenomics.</title>
        <authorList>
            <person name="Schulz F."/>
            <person name="Roux S."/>
            <person name="Paez-Espino D."/>
            <person name="Jungbluth S."/>
            <person name="Walsh D.A."/>
            <person name="Denef V.J."/>
            <person name="McMahon K.D."/>
            <person name="Konstantinidis K.T."/>
            <person name="Eloe-Fadrosh E.A."/>
            <person name="Kyrpides N.C."/>
            <person name="Woyke T."/>
        </authorList>
    </citation>
    <scope>NUCLEOTIDE SEQUENCE</scope>
    <source>
        <strain evidence="1">GVMAG-M-3300020192-26</strain>
    </source>
</reference>
<organism evidence="1">
    <name type="scientific">viral metagenome</name>
    <dbReference type="NCBI Taxonomy" id="1070528"/>
    <lineage>
        <taxon>unclassified sequences</taxon>
        <taxon>metagenomes</taxon>
        <taxon>organismal metagenomes</taxon>
    </lineage>
</organism>
<proteinExistence type="predicted"/>
<dbReference type="AlphaFoldDB" id="A0A6C0C898"/>